<dbReference type="GO" id="GO:0005886">
    <property type="term" value="C:plasma membrane"/>
    <property type="evidence" value="ECO:0007669"/>
    <property type="project" value="TreeGrafter"/>
</dbReference>
<dbReference type="KEGG" id="crg:105335164"/>
<dbReference type="RefSeq" id="XP_011437241.2">
    <property type="nucleotide sequence ID" value="XM_011438939.4"/>
</dbReference>
<proteinExistence type="predicted"/>
<dbReference type="SMART" id="SM00228">
    <property type="entry name" value="PDZ"/>
    <property type="match status" value="1"/>
</dbReference>
<dbReference type="InterPro" id="IPR036034">
    <property type="entry name" value="PDZ_sf"/>
</dbReference>
<feature type="region of interest" description="Disordered" evidence="1">
    <location>
        <begin position="251"/>
        <end position="273"/>
    </location>
</feature>
<dbReference type="OMA" id="HMAEILV"/>
<dbReference type="EnsemblMetazoa" id="G213.4">
    <property type="protein sequence ID" value="G213.4:cds"/>
    <property type="gene ID" value="G213"/>
</dbReference>
<dbReference type="InterPro" id="IPR036390">
    <property type="entry name" value="WH_DNA-bd_sf"/>
</dbReference>
<dbReference type="Proteomes" id="UP000005408">
    <property type="component" value="Unassembled WGS sequence"/>
</dbReference>
<dbReference type="GO" id="GO:0023051">
    <property type="term" value="P:regulation of signaling"/>
    <property type="evidence" value="ECO:0007669"/>
    <property type="project" value="TreeGrafter"/>
</dbReference>
<feature type="domain" description="PDZ" evidence="2">
    <location>
        <begin position="297"/>
        <end position="375"/>
    </location>
</feature>
<dbReference type="Pfam" id="PF17820">
    <property type="entry name" value="PDZ_6"/>
    <property type="match status" value="1"/>
</dbReference>
<dbReference type="InterPro" id="IPR000591">
    <property type="entry name" value="DEP_dom"/>
</dbReference>
<evidence type="ECO:0000259" key="3">
    <source>
        <dbReference type="PROSITE" id="PS50186"/>
    </source>
</evidence>
<dbReference type="Gene3D" id="2.30.42.10">
    <property type="match status" value="1"/>
</dbReference>
<dbReference type="PROSITE" id="PS50106">
    <property type="entry name" value="PDZ"/>
    <property type="match status" value="1"/>
</dbReference>
<dbReference type="SUPFAM" id="SSF50156">
    <property type="entry name" value="PDZ domain-like"/>
    <property type="match status" value="1"/>
</dbReference>
<dbReference type="PANTHER" id="PTHR22829">
    <property type="entry name" value="DEP DOMAIN PROTEIN"/>
    <property type="match status" value="1"/>
</dbReference>
<evidence type="ECO:0000256" key="1">
    <source>
        <dbReference type="SAM" id="MobiDB-lite"/>
    </source>
</evidence>
<accession>A0A8W8K238</accession>
<dbReference type="GeneID" id="105335164"/>
<organism evidence="4 5">
    <name type="scientific">Magallana gigas</name>
    <name type="common">Pacific oyster</name>
    <name type="synonym">Crassostrea gigas</name>
    <dbReference type="NCBI Taxonomy" id="29159"/>
    <lineage>
        <taxon>Eukaryota</taxon>
        <taxon>Metazoa</taxon>
        <taxon>Spiralia</taxon>
        <taxon>Lophotrochozoa</taxon>
        <taxon>Mollusca</taxon>
        <taxon>Bivalvia</taxon>
        <taxon>Autobranchia</taxon>
        <taxon>Pteriomorphia</taxon>
        <taxon>Ostreida</taxon>
        <taxon>Ostreoidea</taxon>
        <taxon>Ostreidae</taxon>
        <taxon>Magallana</taxon>
    </lineage>
</organism>
<dbReference type="GO" id="GO:0005085">
    <property type="term" value="F:guanyl-nucleotide exchange factor activity"/>
    <property type="evidence" value="ECO:0007669"/>
    <property type="project" value="TreeGrafter"/>
</dbReference>
<evidence type="ECO:0000259" key="2">
    <source>
        <dbReference type="PROSITE" id="PS50106"/>
    </source>
</evidence>
<name>A0A8W8K238_MAGGI</name>
<dbReference type="SUPFAM" id="SSF46785">
    <property type="entry name" value="Winged helix' DNA-binding domain"/>
    <property type="match status" value="2"/>
</dbReference>
<feature type="domain" description="DEP" evidence="3">
    <location>
        <begin position="146"/>
        <end position="206"/>
    </location>
</feature>
<reference evidence="4" key="1">
    <citation type="submission" date="2022-08" db="UniProtKB">
        <authorList>
            <consortium name="EnsemblMetazoa"/>
        </authorList>
    </citation>
    <scope>IDENTIFICATION</scope>
    <source>
        <strain evidence="4">05x7-T-G4-1.051#20</strain>
    </source>
</reference>
<dbReference type="OrthoDB" id="39497at2759"/>
<dbReference type="InterPro" id="IPR001478">
    <property type="entry name" value="PDZ"/>
</dbReference>
<feature type="domain" description="DEP" evidence="3">
    <location>
        <begin position="37"/>
        <end position="105"/>
    </location>
</feature>
<dbReference type="GO" id="GO:0007186">
    <property type="term" value="P:G protein-coupled receptor signaling pathway"/>
    <property type="evidence" value="ECO:0007669"/>
    <property type="project" value="TreeGrafter"/>
</dbReference>
<protein>
    <recommendedName>
        <fullName evidence="6">DEP domain-containing mTOR-interacting protein</fullName>
    </recommendedName>
</protein>
<dbReference type="InterPro" id="IPR036388">
    <property type="entry name" value="WH-like_DNA-bd_sf"/>
</dbReference>
<dbReference type="InterPro" id="IPR051832">
    <property type="entry name" value="mTOR-Rac_regulators"/>
</dbReference>
<keyword evidence="5" id="KW-1185">Reference proteome</keyword>
<dbReference type="Pfam" id="PF00610">
    <property type="entry name" value="DEP"/>
    <property type="match status" value="2"/>
</dbReference>
<dbReference type="AlphaFoldDB" id="A0A8W8K238"/>
<evidence type="ECO:0000313" key="4">
    <source>
        <dbReference type="EnsemblMetazoa" id="G213.4:cds"/>
    </source>
</evidence>
<dbReference type="GO" id="GO:0035556">
    <property type="term" value="P:intracellular signal transduction"/>
    <property type="evidence" value="ECO:0007669"/>
    <property type="project" value="InterPro"/>
</dbReference>
<dbReference type="InterPro" id="IPR041489">
    <property type="entry name" value="PDZ_6"/>
</dbReference>
<dbReference type="PANTHER" id="PTHR22829:SF16">
    <property type="entry name" value="PH DOMAIN-CONTAINING PROTEIN"/>
    <property type="match status" value="1"/>
</dbReference>
<dbReference type="PROSITE" id="PS50186">
    <property type="entry name" value="DEP"/>
    <property type="match status" value="2"/>
</dbReference>
<sequence length="381" mass="44637">MTDYRKEYSPVVTSLNTYKIFLIGEQLRTCMNGVCLIRDRKYRLRTYRSCFQGNETVDWMVRSRRCDDRLTAVRIMRTLQKWSFFHHVCDDHNFKDELLFYRFRRDDDSIESQKDLLLFYKVLDIYHSINTSKKGILRGYQVKGQVFDRAFMGSAFVDWLVKSGMVDTKERAIITGRQLLENDIIRHVTDDHHFRNDSMLLYQFNLDLDQRRRMSDVLILDDTRRMSTDSRSSNESQEIPVRTIESRDIGLSDIENTENKSSETIESSSPMQPKSVLLRYETADDLESPDTPYVRSCLRIFSDSVGYGFVIRGIGPTYVQTVDPEGPAADAGLKVRQYIYSVNGENVLREDHHTVAQRIMGSNRDYINLCVMSHKRELKEK</sequence>
<evidence type="ECO:0000313" key="5">
    <source>
        <dbReference type="Proteomes" id="UP000005408"/>
    </source>
</evidence>
<dbReference type="Gene3D" id="1.10.10.10">
    <property type="entry name" value="Winged helix-like DNA-binding domain superfamily/Winged helix DNA-binding domain"/>
    <property type="match status" value="2"/>
</dbReference>
<evidence type="ECO:0008006" key="6">
    <source>
        <dbReference type="Google" id="ProtNLM"/>
    </source>
</evidence>
<dbReference type="SMART" id="SM00049">
    <property type="entry name" value="DEP"/>
    <property type="match status" value="2"/>
</dbReference>
<dbReference type="EnsemblMetazoa" id="G213.1">
    <property type="protein sequence ID" value="G213.1:cds"/>
    <property type="gene ID" value="G213"/>
</dbReference>
<dbReference type="GO" id="GO:0005096">
    <property type="term" value="F:GTPase activator activity"/>
    <property type="evidence" value="ECO:0007669"/>
    <property type="project" value="TreeGrafter"/>
</dbReference>